<dbReference type="Proteomes" id="UP001596292">
    <property type="component" value="Unassembled WGS sequence"/>
</dbReference>
<accession>A0ABW2BGH8</accession>
<keyword evidence="1" id="KW-0472">Membrane</keyword>
<keyword evidence="1" id="KW-0812">Transmembrane</keyword>
<name>A0ABW2BGH8_9HYPH</name>
<dbReference type="RefSeq" id="WP_378967807.1">
    <property type="nucleotide sequence ID" value="NZ_JBHSWN010000001.1"/>
</dbReference>
<dbReference type="EMBL" id="JBHSWN010000001">
    <property type="protein sequence ID" value="MFC6789115.1"/>
    <property type="molecule type" value="Genomic_DNA"/>
</dbReference>
<sequence length="526" mass="55354">MSGFKQTIALTTRRLQQRLAAAVGCSWKDRRGGIALLSGLMLPVIVLLVGGSVDYARLAARKSQLQDAVDTGVLTGGNALKLAGSNPQTVKALTDRTVQVTARPVDPSALVVSAEVFAENDGVSASAREAVKMYFGGLVGLKFVNVTANARANLMGKMRLCMLTTDPQAMGAISLQSDARVTATNCSLYTNSNSARALIGEANAMAQAETICSAGGFDGPRANFHPSPRTECPTIKDPLSNRMGPSVGTCQSIPPASDALSYLSSLGYKIQFLINNQINNTFNSSLPFLLSNSNSNRSSEKKNQYELTNKIAQSTTLDPGTYCGGLLITGNAVVTLRAGSYVFKDGPLLVDKHASLEGHDVSLHFTGDASGVLFNTDTTISLTAPTSGSMAGLLLSDDAQVATPVDPALYLNSWNASLSPLGNCPLTSPPVAPTPAPRGQTSPMRMYRIISNNTRQMLGTIHLPGGRLVLDGERPVADQSNYTVVVAQQVNLYKGPNLVLNANYDRSNVPVPAGVGPIAGQVRLSK</sequence>
<comment type="caution">
    <text evidence="3">The sequence shown here is derived from an EMBL/GenBank/DDBJ whole genome shotgun (WGS) entry which is preliminary data.</text>
</comment>
<evidence type="ECO:0000313" key="4">
    <source>
        <dbReference type="Proteomes" id="UP001596292"/>
    </source>
</evidence>
<protein>
    <submittedName>
        <fullName evidence="3">TadE/TadG family type IV pilus assembly protein</fullName>
    </submittedName>
</protein>
<evidence type="ECO:0000259" key="2">
    <source>
        <dbReference type="Pfam" id="PF13400"/>
    </source>
</evidence>
<feature type="transmembrane region" description="Helical" evidence="1">
    <location>
        <begin position="34"/>
        <end position="53"/>
    </location>
</feature>
<keyword evidence="1" id="KW-1133">Transmembrane helix</keyword>
<dbReference type="Pfam" id="PF13400">
    <property type="entry name" value="Tad"/>
    <property type="match status" value="1"/>
</dbReference>
<gene>
    <name evidence="3" type="ORF">ACFQE0_05400</name>
</gene>
<evidence type="ECO:0000256" key="1">
    <source>
        <dbReference type="SAM" id="Phobius"/>
    </source>
</evidence>
<keyword evidence="4" id="KW-1185">Reference proteome</keyword>
<reference evidence="4" key="1">
    <citation type="journal article" date="2019" name="Int. J. Syst. Evol. Microbiol.">
        <title>The Global Catalogue of Microorganisms (GCM) 10K type strain sequencing project: providing services to taxonomists for standard genome sequencing and annotation.</title>
        <authorList>
            <consortium name="The Broad Institute Genomics Platform"/>
            <consortium name="The Broad Institute Genome Sequencing Center for Infectious Disease"/>
            <person name="Wu L."/>
            <person name="Ma J."/>
        </authorList>
    </citation>
    <scope>NUCLEOTIDE SEQUENCE [LARGE SCALE GENOMIC DNA]</scope>
    <source>
        <strain evidence="4">CCUG 48316</strain>
    </source>
</reference>
<dbReference type="InterPro" id="IPR028087">
    <property type="entry name" value="Tad_N"/>
</dbReference>
<proteinExistence type="predicted"/>
<evidence type="ECO:0000313" key="3">
    <source>
        <dbReference type="EMBL" id="MFC6789115.1"/>
    </source>
</evidence>
<organism evidence="3 4">
    <name type="scientific">Methylobacterium komagatae</name>
    <dbReference type="NCBI Taxonomy" id="374425"/>
    <lineage>
        <taxon>Bacteria</taxon>
        <taxon>Pseudomonadati</taxon>
        <taxon>Pseudomonadota</taxon>
        <taxon>Alphaproteobacteria</taxon>
        <taxon>Hyphomicrobiales</taxon>
        <taxon>Methylobacteriaceae</taxon>
        <taxon>Methylobacterium</taxon>
    </lineage>
</organism>
<feature type="domain" description="Putative Flp pilus-assembly TadG-like N-terminal" evidence="2">
    <location>
        <begin position="32"/>
        <end position="78"/>
    </location>
</feature>